<dbReference type="Proteomes" id="UP000215405">
    <property type="component" value="Unassembled WGS sequence"/>
</dbReference>
<sequence>MTSEKHGFEIDDGLAVTKKKRRLKYDWDTQVIEDVKRLLRDDPSQSRHAALTEVLNRTLNEDERVDFVSHHRRISDRMKLF</sequence>
<organism evidence="1 2">
    <name type="scientific">Notoacmeibacter marinus</name>
    <dbReference type="NCBI Taxonomy" id="1876515"/>
    <lineage>
        <taxon>Bacteria</taxon>
        <taxon>Pseudomonadati</taxon>
        <taxon>Pseudomonadota</taxon>
        <taxon>Alphaproteobacteria</taxon>
        <taxon>Hyphomicrobiales</taxon>
        <taxon>Notoacmeibacteraceae</taxon>
        <taxon>Notoacmeibacter</taxon>
    </lineage>
</organism>
<dbReference type="RefSeq" id="WP_094076176.1">
    <property type="nucleotide sequence ID" value="NZ_NBYO01000001.1"/>
</dbReference>
<dbReference type="EMBL" id="NBYO01000001">
    <property type="protein sequence ID" value="OXT02216.1"/>
    <property type="molecule type" value="Genomic_DNA"/>
</dbReference>
<gene>
    <name evidence="1" type="ORF">B7H23_04690</name>
</gene>
<comment type="caution">
    <text evidence="1">The sequence shown here is derived from an EMBL/GenBank/DDBJ whole genome shotgun (WGS) entry which is preliminary data.</text>
</comment>
<protein>
    <submittedName>
        <fullName evidence="1">Uncharacterized protein</fullName>
    </submittedName>
</protein>
<evidence type="ECO:0000313" key="2">
    <source>
        <dbReference type="Proteomes" id="UP000215405"/>
    </source>
</evidence>
<proteinExistence type="predicted"/>
<dbReference type="AlphaFoldDB" id="A0A231V3S9"/>
<evidence type="ECO:0000313" key="1">
    <source>
        <dbReference type="EMBL" id="OXT02216.1"/>
    </source>
</evidence>
<name>A0A231V3S9_9HYPH</name>
<accession>A0A231V3S9</accession>
<keyword evidence="2" id="KW-1185">Reference proteome</keyword>
<reference evidence="2" key="1">
    <citation type="journal article" date="2017" name="Int. J. Syst. Evol. Microbiol.">
        <title>Notoacmeibacter marinus gen. nov., sp. nov., isolated from the gut of a limpet and proposal of Notoacmeibacteraceae fam. nov. in the order Rhizobiales of the class Alphaproteobacteria.</title>
        <authorList>
            <person name="Huang Z."/>
            <person name="Guo F."/>
            <person name="Lai Q."/>
        </authorList>
    </citation>
    <scope>NUCLEOTIDE SEQUENCE [LARGE SCALE GENOMIC DNA]</scope>
    <source>
        <strain evidence="2">XMTR2A4</strain>
    </source>
</reference>